<dbReference type="GO" id="GO:0003899">
    <property type="term" value="F:DNA-directed RNA polymerase activity"/>
    <property type="evidence" value="ECO:0007669"/>
    <property type="project" value="UniProtKB-EC"/>
</dbReference>
<keyword evidence="10" id="KW-0804">Transcription</keyword>
<dbReference type="Gene3D" id="2.30.150.10">
    <property type="entry name" value="DNA-directed RNA polymerase, beta subunit, external 1 domain"/>
    <property type="match status" value="1"/>
</dbReference>
<dbReference type="Pfam" id="PF04565">
    <property type="entry name" value="RNA_pol_Rpb2_3"/>
    <property type="match status" value="1"/>
</dbReference>
<gene>
    <name evidence="20" type="primary">rpoBa</name>
</gene>
<sequence length="897" mass="101688">MPIHRYFLSDFVTIQRQSFFQLLEKGLIEEFQKRNPITNLKRDVEIFFYPEHYRLTRPEYSPQVAILKNKSYTSKLFVPVQVTDKKNNLILLKWVYIGNIPIMTKRGHFILNGAARVIVNQILRSPGIYYQQKIYENYEEKWSQKPDDTYRRYYADLICMRGTWLRIEMDKEKNIWAQTKKGPKIPIYWFLVAMGLSEKTIFKCIRDSHKLLGNLENKEAAFHTKDDISSGRIPSLSSQSEGIEGTLSKRGSRFLSKEKNVKPFTLPSAGLAKRGDKTKKAYSKKQHYFYLKNPPEAWREIYALISKKLPSYKYGKGEEKNRNISSVSSELGRKWLYNRFLNPRSYDLGKHGRQSFNRKLGLNISNSQTTLTGLDVLYATDYLIKVEKGLAKIDDIDHLKNRRVRTSGELIQIQIGVGLVRLEKSIRDTLNKTSRFQSNYLPQKSKINVLSPKSGLKEQKIGEAINKDPSLLKLTPNPPPYPPSNPSPNPNPAKGRVTNPPFNPNPAFGGVTEAGKGKGKETGKGKKGEAQKKDNRKGDPSGTRERIEKEILDFTQSQEGNKSLNENWSTPHVSELRFGTGIGVFTNNQEKVKGILPIRKETRSYPYPPKAGEEQTKNIPIRFLTAVARQHNMQQAGHLLNRIFYSLTNTKAFNSAIREFFGTSPLSQFMDQINPLAELTHKRRLSSMGPGGVTRDTATLEIRGIHPTHYGRICPIETPEGKNTGLVNSMTTYARINPNGIIESPFYKVYKGIVQKNTGMYYFSAEQEEKIKLAAADLSTSSIGFLPKSLIPVRIAEDFTKIPRSIVQYIGVSPLQMISIAASLIPFLEHDDANRALMGSNMQRQAVPLIRPERPIVGTGLEARTVSDSGHAIISKYSGLVTYVSAKKIVIHSFVFS</sequence>
<evidence type="ECO:0000256" key="7">
    <source>
        <dbReference type="ARBA" id="ARBA00022640"/>
    </source>
</evidence>
<dbReference type="InterPro" id="IPR007642">
    <property type="entry name" value="RNA_pol_Rpb2_2"/>
</dbReference>
<dbReference type="InterPro" id="IPR007645">
    <property type="entry name" value="RNA_pol_Rpb2_3"/>
</dbReference>
<evidence type="ECO:0000256" key="3">
    <source>
        <dbReference type="ARBA" id="ARBA00006835"/>
    </source>
</evidence>
<dbReference type="PANTHER" id="PTHR20856">
    <property type="entry name" value="DNA-DIRECTED RNA POLYMERASE I SUBUNIT 2"/>
    <property type="match status" value="1"/>
</dbReference>
<keyword evidence="6 20" id="KW-0150">Chloroplast</keyword>
<comment type="catalytic activity">
    <reaction evidence="13">
        <text>RNA(n) + a ribonucleoside 5'-triphosphate = RNA(n+1) + diphosphate</text>
        <dbReference type="Rhea" id="RHEA:21248"/>
        <dbReference type="Rhea" id="RHEA-COMP:14527"/>
        <dbReference type="Rhea" id="RHEA-COMP:17342"/>
        <dbReference type="ChEBI" id="CHEBI:33019"/>
        <dbReference type="ChEBI" id="CHEBI:61557"/>
        <dbReference type="ChEBI" id="CHEBI:140395"/>
        <dbReference type="EC" id="2.7.7.6"/>
    </reaction>
</comment>
<dbReference type="InterPro" id="IPR007644">
    <property type="entry name" value="RNA_pol_bsu_protrusion"/>
</dbReference>
<feature type="compositionally biased region" description="Low complexity" evidence="15">
    <location>
        <begin position="505"/>
        <end position="514"/>
    </location>
</feature>
<dbReference type="GO" id="GO:0032549">
    <property type="term" value="F:ribonucleoside binding"/>
    <property type="evidence" value="ECO:0007669"/>
    <property type="project" value="InterPro"/>
</dbReference>
<dbReference type="Pfam" id="PF04563">
    <property type="entry name" value="RNA_pol_Rpb2_1"/>
    <property type="match status" value="1"/>
</dbReference>
<dbReference type="Gene3D" id="3.90.1100.10">
    <property type="match status" value="2"/>
</dbReference>
<dbReference type="Gene3D" id="2.40.50.100">
    <property type="match status" value="1"/>
</dbReference>
<feature type="compositionally biased region" description="Basic and acidic residues" evidence="15">
    <location>
        <begin position="515"/>
        <end position="546"/>
    </location>
</feature>
<evidence type="ECO:0000259" key="16">
    <source>
        <dbReference type="Pfam" id="PF04561"/>
    </source>
</evidence>
<evidence type="ECO:0000256" key="11">
    <source>
        <dbReference type="ARBA" id="ARBA00026088"/>
    </source>
</evidence>
<evidence type="ECO:0000256" key="2">
    <source>
        <dbReference type="ARBA" id="ARBA00004229"/>
    </source>
</evidence>
<organism evidence="20">
    <name type="scientific">Chlorogonium capillatum</name>
    <dbReference type="NCBI Taxonomy" id="71743"/>
    <lineage>
        <taxon>Eukaryota</taxon>
        <taxon>Viridiplantae</taxon>
        <taxon>Chlorophyta</taxon>
        <taxon>core chlorophytes</taxon>
        <taxon>Chlorophyceae</taxon>
        <taxon>CS clade</taxon>
        <taxon>Chlamydomonadales</taxon>
        <taxon>Haematococcaceae</taxon>
        <taxon>Chlorogonium</taxon>
    </lineage>
</organism>
<dbReference type="InterPro" id="IPR015712">
    <property type="entry name" value="DNA-dir_RNA_pol_su2"/>
</dbReference>
<comment type="subunit">
    <text evidence="11">In plastids the minimal PEP RNA polymerase catalytic core is composed of four subunits: alpha, beta, beta', and beta''. When a (nuclear-encoded) sigma factor is associated with the core the holoenzyme is formed, which can initiate transcription.</text>
</comment>
<evidence type="ECO:0000256" key="12">
    <source>
        <dbReference type="ARBA" id="ARBA00032782"/>
    </source>
</evidence>
<evidence type="ECO:0000256" key="9">
    <source>
        <dbReference type="ARBA" id="ARBA00022695"/>
    </source>
</evidence>
<keyword evidence="9" id="KW-0548">Nucleotidyltransferase</keyword>
<comment type="similarity">
    <text evidence="3 14">Belongs to the RNA polymerase beta chain family.</text>
</comment>
<dbReference type="EMBL" id="KT625089">
    <property type="protein sequence ID" value="ALO21353.1"/>
    <property type="molecule type" value="Genomic_DNA"/>
</dbReference>
<dbReference type="GO" id="GO:0000428">
    <property type="term" value="C:DNA-directed RNA polymerase complex"/>
    <property type="evidence" value="ECO:0007669"/>
    <property type="project" value="UniProtKB-KW"/>
</dbReference>
<evidence type="ECO:0000259" key="17">
    <source>
        <dbReference type="Pfam" id="PF04563"/>
    </source>
</evidence>
<keyword evidence="8" id="KW-0808">Transferase</keyword>
<evidence type="ECO:0000313" key="20">
    <source>
        <dbReference type="EMBL" id="ALO21353.1"/>
    </source>
</evidence>
<feature type="domain" description="RNA polymerase Rpb2" evidence="16">
    <location>
        <begin position="325"/>
        <end position="405"/>
    </location>
</feature>
<evidence type="ECO:0000256" key="5">
    <source>
        <dbReference type="ARBA" id="ARBA00022478"/>
    </source>
</evidence>
<feature type="compositionally biased region" description="Pro residues" evidence="15">
    <location>
        <begin position="476"/>
        <end position="491"/>
    </location>
</feature>
<keyword evidence="5" id="KW-0240">DNA-directed RNA polymerase</keyword>
<dbReference type="GO" id="GO:0006351">
    <property type="term" value="P:DNA-templated transcription"/>
    <property type="evidence" value="ECO:0007669"/>
    <property type="project" value="InterPro"/>
</dbReference>
<keyword evidence="7 20" id="KW-0934">Plastid</keyword>
<accession>A0A0S2ICH0</accession>
<proteinExistence type="inferred from homology"/>
<evidence type="ECO:0000256" key="15">
    <source>
        <dbReference type="SAM" id="MobiDB-lite"/>
    </source>
</evidence>
<comment type="subcellular location">
    <subcellularLocation>
        <location evidence="2">Plastid</location>
        <location evidence="2">Chloroplast</location>
    </subcellularLocation>
</comment>
<evidence type="ECO:0000256" key="13">
    <source>
        <dbReference type="ARBA" id="ARBA00048552"/>
    </source>
</evidence>
<evidence type="ECO:0000256" key="6">
    <source>
        <dbReference type="ARBA" id="ARBA00022528"/>
    </source>
</evidence>
<comment type="function">
    <text evidence="1">DNA-dependent RNA polymerase catalyzes the transcription of DNA into RNA using the four ribonucleoside triphosphates as substrates.</text>
</comment>
<dbReference type="Pfam" id="PF04561">
    <property type="entry name" value="RNA_pol_Rpb2_2"/>
    <property type="match status" value="2"/>
</dbReference>
<feature type="domain" description="RNA polymerase Rpb2" evidence="16">
    <location>
        <begin position="124"/>
        <end position="210"/>
    </location>
</feature>
<feature type="domain" description="DNA-directed RNA polymerase beta subunit external 1" evidence="19">
    <location>
        <begin position="747"/>
        <end position="813"/>
    </location>
</feature>
<feature type="region of interest" description="Disordered" evidence="15">
    <location>
        <begin position="464"/>
        <end position="546"/>
    </location>
</feature>
<evidence type="ECO:0000256" key="8">
    <source>
        <dbReference type="ARBA" id="ARBA00022679"/>
    </source>
</evidence>
<dbReference type="InterPro" id="IPR037034">
    <property type="entry name" value="RNA_pol_Rpb2_2_sf"/>
</dbReference>
<protein>
    <recommendedName>
        <fullName evidence="4">DNA-directed RNA polymerase</fullName>
        <ecNumber evidence="4">2.7.7.6</ecNumber>
    </recommendedName>
    <alternativeName>
        <fullName evidence="12">PEP</fullName>
    </alternativeName>
</protein>
<dbReference type="AlphaFoldDB" id="A0A0S2ICH0"/>
<dbReference type="Pfam" id="PF10385">
    <property type="entry name" value="RNA_pol_Rpb2_45"/>
    <property type="match status" value="1"/>
</dbReference>
<dbReference type="InterPro" id="IPR042107">
    <property type="entry name" value="DNA-dir_RNA_pol_bsu_ext_1_sf"/>
</dbReference>
<dbReference type="GO" id="GO:0003677">
    <property type="term" value="F:DNA binding"/>
    <property type="evidence" value="ECO:0007669"/>
    <property type="project" value="InterPro"/>
</dbReference>
<dbReference type="GO" id="GO:0009507">
    <property type="term" value="C:chloroplast"/>
    <property type="evidence" value="ECO:0007669"/>
    <property type="project" value="UniProtKB-SubCell"/>
</dbReference>
<feature type="domain" description="RNA polymerase beta subunit protrusion" evidence="17">
    <location>
        <begin position="59"/>
        <end position="440"/>
    </location>
</feature>
<name>A0A0S2ICH0_9CHLO</name>
<evidence type="ECO:0000259" key="19">
    <source>
        <dbReference type="Pfam" id="PF10385"/>
    </source>
</evidence>
<evidence type="ECO:0000256" key="1">
    <source>
        <dbReference type="ARBA" id="ARBA00004026"/>
    </source>
</evidence>
<feature type="domain" description="RNA polymerase Rpb2" evidence="18">
    <location>
        <begin position="668"/>
        <end position="736"/>
    </location>
</feature>
<dbReference type="Gene3D" id="3.90.1110.10">
    <property type="entry name" value="RNA polymerase Rpb2, domain 2"/>
    <property type="match status" value="1"/>
</dbReference>
<evidence type="ECO:0000256" key="14">
    <source>
        <dbReference type="RuleBase" id="RU000434"/>
    </source>
</evidence>
<dbReference type="InterPro" id="IPR019462">
    <property type="entry name" value="DNA-dir_RNA_pol_bsu_external_1"/>
</dbReference>
<geneLocation type="chloroplast" evidence="20"/>
<evidence type="ECO:0000256" key="10">
    <source>
        <dbReference type="ARBA" id="ARBA00023163"/>
    </source>
</evidence>
<evidence type="ECO:0000256" key="4">
    <source>
        <dbReference type="ARBA" id="ARBA00012418"/>
    </source>
</evidence>
<reference evidence="20" key="1">
    <citation type="journal article" date="2015" name="BMC Evol. Biol.">
        <title>Chloroplast phylogenomic analysis of chlorophyte green algae identifies a novel lineage sister to the Sphaeropleales (Chlorophyceae).</title>
        <authorList>
            <person name="Lemieux C."/>
            <person name="Vincent A.T."/>
            <person name="Labarre A."/>
            <person name="Otis C."/>
            <person name="Turmel M."/>
        </authorList>
    </citation>
    <scope>NUCLEOTIDE SEQUENCE</scope>
</reference>
<dbReference type="SUPFAM" id="SSF64484">
    <property type="entry name" value="beta and beta-prime subunits of DNA dependent RNA-polymerase"/>
    <property type="match status" value="2"/>
</dbReference>
<dbReference type="EC" id="2.7.7.6" evidence="4"/>
<evidence type="ECO:0000259" key="18">
    <source>
        <dbReference type="Pfam" id="PF04565"/>
    </source>
</evidence>